<feature type="transmembrane region" description="Helical" evidence="10">
    <location>
        <begin position="190"/>
        <end position="208"/>
    </location>
</feature>
<evidence type="ECO:0000313" key="13">
    <source>
        <dbReference type="Proteomes" id="UP001499910"/>
    </source>
</evidence>
<keyword evidence="10" id="KW-0472">Membrane</keyword>
<reference evidence="13" key="1">
    <citation type="journal article" date="2019" name="Int. J. Syst. Evol. Microbiol.">
        <title>The Global Catalogue of Microorganisms (GCM) 10K type strain sequencing project: providing services to taxonomists for standard genome sequencing and annotation.</title>
        <authorList>
            <consortium name="The Broad Institute Genomics Platform"/>
            <consortium name="The Broad Institute Genome Sequencing Center for Infectious Disease"/>
            <person name="Wu L."/>
            <person name="Ma J."/>
        </authorList>
    </citation>
    <scope>NUCLEOTIDE SEQUENCE [LARGE SCALE GENOMIC DNA]</scope>
    <source>
        <strain evidence="13">JCM 18015</strain>
    </source>
</reference>
<keyword evidence="5" id="KW-0547">Nucleotide-binding</keyword>
<evidence type="ECO:0000256" key="9">
    <source>
        <dbReference type="SAM" id="MobiDB-lite"/>
    </source>
</evidence>
<dbReference type="InterPro" id="IPR036890">
    <property type="entry name" value="HATPase_C_sf"/>
</dbReference>
<organism evidence="12 13">
    <name type="scientific">[Roseibacterium] beibuensis</name>
    <dbReference type="NCBI Taxonomy" id="1193142"/>
    <lineage>
        <taxon>Bacteria</taxon>
        <taxon>Pseudomonadati</taxon>
        <taxon>Pseudomonadota</taxon>
        <taxon>Alphaproteobacteria</taxon>
        <taxon>Rhodobacterales</taxon>
        <taxon>Roseobacteraceae</taxon>
        <taxon>Roseicyclus</taxon>
    </lineage>
</organism>
<feature type="transmembrane region" description="Helical" evidence="10">
    <location>
        <begin position="78"/>
        <end position="95"/>
    </location>
</feature>
<gene>
    <name evidence="12" type="ORF">GCM10023209_30100</name>
</gene>
<feature type="transmembrane region" description="Helical" evidence="10">
    <location>
        <begin position="135"/>
        <end position="153"/>
    </location>
</feature>
<evidence type="ECO:0000256" key="1">
    <source>
        <dbReference type="ARBA" id="ARBA00000085"/>
    </source>
</evidence>
<feature type="transmembrane region" description="Helical" evidence="10">
    <location>
        <begin position="107"/>
        <end position="129"/>
    </location>
</feature>
<dbReference type="InterPro" id="IPR005467">
    <property type="entry name" value="His_kinase_dom"/>
</dbReference>
<protein>
    <recommendedName>
        <fullName evidence="2">histidine kinase</fullName>
        <ecNumber evidence="2">2.7.13.3</ecNumber>
    </recommendedName>
</protein>
<comment type="caution">
    <text evidence="12">The sequence shown here is derived from an EMBL/GenBank/DDBJ whole genome shotgun (WGS) entry which is preliminary data.</text>
</comment>
<sequence>MNMVPQPHGPPGHAQAPATPEAVAPPTGGTGATRDLHPQMALLIEADGSHWTEMIFRWSGITAGGFLAWFFSGDWLCLAWIVSYLTLNAVYLVALSGVERPVGRNRYLLALLLNFSLSGLYTALPVYLVTFSDPALHFIGIVGFLALALHNLVQHRGLGIVAVWDQGLIVIGGGVVANDLYQGAESWPEQVMVVTGTIILMAYFLLSYRSNIAVHNRLRRAERLRAEGQKMEAVGRLTGGVAHDFNNILTVILGNLDLYREIEDRTERDQLIDEVEKAARRAATLTAQLLAFSRRATLLPETIRLPGYLDSLGAMLNRVLPANVDLDIHLPAATLTVHADPNLLSTALLNLVINARDAMTDGGTIEIYAERLALPTPQTKGPMRRDGHRLVGEFCAIHVCDTGPGIPPDMMEDVLHPFVTTKPLGQGSGLGLSMVLGFAEQTRGTLLLENRPEGGLQASLILPATGPNRPAGATQASSVTLA</sequence>
<dbReference type="InterPro" id="IPR003594">
    <property type="entry name" value="HATPase_dom"/>
</dbReference>
<evidence type="ECO:0000256" key="3">
    <source>
        <dbReference type="ARBA" id="ARBA00022553"/>
    </source>
</evidence>
<dbReference type="PROSITE" id="PS50109">
    <property type="entry name" value="HIS_KIN"/>
    <property type="match status" value="1"/>
</dbReference>
<keyword evidence="8" id="KW-0902">Two-component regulatory system</keyword>
<dbReference type="SMART" id="SM00388">
    <property type="entry name" value="HisKA"/>
    <property type="match status" value="1"/>
</dbReference>
<dbReference type="Gene3D" id="1.10.287.130">
    <property type="match status" value="1"/>
</dbReference>
<dbReference type="SMART" id="SM00387">
    <property type="entry name" value="HATPase_c"/>
    <property type="match status" value="1"/>
</dbReference>
<keyword evidence="6" id="KW-0418">Kinase</keyword>
<feature type="transmembrane region" description="Helical" evidence="10">
    <location>
        <begin position="160"/>
        <end position="178"/>
    </location>
</feature>
<evidence type="ECO:0000256" key="6">
    <source>
        <dbReference type="ARBA" id="ARBA00022777"/>
    </source>
</evidence>
<keyword evidence="10" id="KW-0812">Transmembrane</keyword>
<feature type="region of interest" description="Disordered" evidence="9">
    <location>
        <begin position="1"/>
        <end position="30"/>
    </location>
</feature>
<dbReference type="Proteomes" id="UP001499910">
    <property type="component" value="Unassembled WGS sequence"/>
</dbReference>
<dbReference type="Gene3D" id="3.30.565.10">
    <property type="entry name" value="Histidine kinase-like ATPase, C-terminal domain"/>
    <property type="match status" value="1"/>
</dbReference>
<evidence type="ECO:0000256" key="2">
    <source>
        <dbReference type="ARBA" id="ARBA00012438"/>
    </source>
</evidence>
<dbReference type="InterPro" id="IPR003661">
    <property type="entry name" value="HisK_dim/P_dom"/>
</dbReference>
<dbReference type="PRINTS" id="PR00344">
    <property type="entry name" value="BCTRLSENSOR"/>
</dbReference>
<dbReference type="CDD" id="cd00082">
    <property type="entry name" value="HisKA"/>
    <property type="match status" value="1"/>
</dbReference>
<dbReference type="SUPFAM" id="SSF55874">
    <property type="entry name" value="ATPase domain of HSP90 chaperone/DNA topoisomerase II/histidine kinase"/>
    <property type="match status" value="1"/>
</dbReference>
<feature type="region of interest" description="Disordered" evidence="9">
    <location>
        <begin position="462"/>
        <end position="482"/>
    </location>
</feature>
<keyword evidence="10" id="KW-1133">Transmembrane helix</keyword>
<accession>A0ABP9LIS0</accession>
<dbReference type="Pfam" id="PF02518">
    <property type="entry name" value="HATPase_c"/>
    <property type="match status" value="1"/>
</dbReference>
<feature type="compositionally biased region" description="Low complexity" evidence="9">
    <location>
        <begin position="11"/>
        <end position="27"/>
    </location>
</feature>
<keyword evidence="3" id="KW-0597">Phosphoprotein</keyword>
<feature type="domain" description="Histidine kinase" evidence="11">
    <location>
        <begin position="240"/>
        <end position="466"/>
    </location>
</feature>
<dbReference type="InterPro" id="IPR036097">
    <property type="entry name" value="HisK_dim/P_sf"/>
</dbReference>
<dbReference type="PANTHER" id="PTHR43065">
    <property type="entry name" value="SENSOR HISTIDINE KINASE"/>
    <property type="match status" value="1"/>
</dbReference>
<dbReference type="EC" id="2.7.13.3" evidence="2"/>
<comment type="catalytic activity">
    <reaction evidence="1">
        <text>ATP + protein L-histidine = ADP + protein N-phospho-L-histidine.</text>
        <dbReference type="EC" id="2.7.13.3"/>
    </reaction>
</comment>
<dbReference type="InterPro" id="IPR004358">
    <property type="entry name" value="Sig_transdc_His_kin-like_C"/>
</dbReference>
<dbReference type="Pfam" id="PF00512">
    <property type="entry name" value="HisKA"/>
    <property type="match status" value="1"/>
</dbReference>
<dbReference type="SUPFAM" id="SSF47384">
    <property type="entry name" value="Homodimeric domain of signal transducing histidine kinase"/>
    <property type="match status" value="1"/>
</dbReference>
<evidence type="ECO:0000256" key="8">
    <source>
        <dbReference type="ARBA" id="ARBA00023012"/>
    </source>
</evidence>
<name>A0ABP9LIS0_9RHOB</name>
<dbReference type="EMBL" id="BAABHW010000005">
    <property type="protein sequence ID" value="GAA5078701.1"/>
    <property type="molecule type" value="Genomic_DNA"/>
</dbReference>
<keyword evidence="13" id="KW-1185">Reference proteome</keyword>
<evidence type="ECO:0000256" key="7">
    <source>
        <dbReference type="ARBA" id="ARBA00022840"/>
    </source>
</evidence>
<proteinExistence type="predicted"/>
<dbReference type="PANTHER" id="PTHR43065:SF46">
    <property type="entry name" value="C4-DICARBOXYLATE TRANSPORT SENSOR PROTEIN DCTB"/>
    <property type="match status" value="1"/>
</dbReference>
<evidence type="ECO:0000259" key="11">
    <source>
        <dbReference type="PROSITE" id="PS50109"/>
    </source>
</evidence>
<evidence type="ECO:0000313" key="12">
    <source>
        <dbReference type="EMBL" id="GAA5078701.1"/>
    </source>
</evidence>
<evidence type="ECO:0000256" key="4">
    <source>
        <dbReference type="ARBA" id="ARBA00022679"/>
    </source>
</evidence>
<keyword evidence="7" id="KW-0067">ATP-binding</keyword>
<evidence type="ECO:0000256" key="5">
    <source>
        <dbReference type="ARBA" id="ARBA00022741"/>
    </source>
</evidence>
<keyword evidence="4" id="KW-0808">Transferase</keyword>
<evidence type="ECO:0000256" key="10">
    <source>
        <dbReference type="SAM" id="Phobius"/>
    </source>
</evidence>